<name>A0A6A6BLB2_9PEZI</name>
<dbReference type="Gene3D" id="1.10.630.10">
    <property type="entry name" value="Cytochrome P450"/>
    <property type="match status" value="1"/>
</dbReference>
<dbReference type="InterPro" id="IPR002974">
    <property type="entry name" value="Cyt_P450_E_CYP52_ascomycetes"/>
</dbReference>
<dbReference type="GeneID" id="54303125"/>
<keyword evidence="7 9" id="KW-0503">Monooxygenase</keyword>
<keyword evidence="4 8" id="KW-0479">Metal-binding</keyword>
<protein>
    <recommendedName>
        <fullName evidence="13">Cytochrome P450</fullName>
    </recommendedName>
</protein>
<dbReference type="CDD" id="cd11063">
    <property type="entry name" value="CYP52"/>
    <property type="match status" value="1"/>
</dbReference>
<evidence type="ECO:0000256" key="2">
    <source>
        <dbReference type="ARBA" id="ARBA00010617"/>
    </source>
</evidence>
<gene>
    <name evidence="11" type="ORF">K452DRAFT_349808</name>
</gene>
<dbReference type="PROSITE" id="PS00086">
    <property type="entry name" value="CYTOCHROME_P450"/>
    <property type="match status" value="1"/>
</dbReference>
<evidence type="ECO:0000256" key="1">
    <source>
        <dbReference type="ARBA" id="ARBA00001971"/>
    </source>
</evidence>
<dbReference type="RefSeq" id="XP_033400548.1">
    <property type="nucleotide sequence ID" value="XM_033545617.1"/>
</dbReference>
<evidence type="ECO:0000256" key="6">
    <source>
        <dbReference type="ARBA" id="ARBA00023004"/>
    </source>
</evidence>
<dbReference type="PRINTS" id="PR00385">
    <property type="entry name" value="P450"/>
</dbReference>
<evidence type="ECO:0000256" key="9">
    <source>
        <dbReference type="RuleBase" id="RU000461"/>
    </source>
</evidence>
<keyword evidence="12" id="KW-1185">Reference proteome</keyword>
<proteinExistence type="inferred from homology"/>
<dbReference type="InterPro" id="IPR036396">
    <property type="entry name" value="Cyt_P450_sf"/>
</dbReference>
<evidence type="ECO:0000256" key="10">
    <source>
        <dbReference type="SAM" id="Phobius"/>
    </source>
</evidence>
<evidence type="ECO:0008006" key="13">
    <source>
        <dbReference type="Google" id="ProtNLM"/>
    </source>
</evidence>
<dbReference type="AlphaFoldDB" id="A0A6A6BLB2"/>
<evidence type="ECO:0000256" key="8">
    <source>
        <dbReference type="PIRSR" id="PIRSR602402-1"/>
    </source>
</evidence>
<dbReference type="InterPro" id="IPR001128">
    <property type="entry name" value="Cyt_P450"/>
</dbReference>
<evidence type="ECO:0000256" key="7">
    <source>
        <dbReference type="ARBA" id="ARBA00023033"/>
    </source>
</evidence>
<dbReference type="GO" id="GO:0005506">
    <property type="term" value="F:iron ion binding"/>
    <property type="evidence" value="ECO:0007669"/>
    <property type="project" value="InterPro"/>
</dbReference>
<dbReference type="SUPFAM" id="SSF48264">
    <property type="entry name" value="Cytochrome P450"/>
    <property type="match status" value="1"/>
</dbReference>
<keyword evidence="10" id="KW-0472">Membrane</keyword>
<organism evidence="11 12">
    <name type="scientific">Aplosporella prunicola CBS 121167</name>
    <dbReference type="NCBI Taxonomy" id="1176127"/>
    <lineage>
        <taxon>Eukaryota</taxon>
        <taxon>Fungi</taxon>
        <taxon>Dikarya</taxon>
        <taxon>Ascomycota</taxon>
        <taxon>Pezizomycotina</taxon>
        <taxon>Dothideomycetes</taxon>
        <taxon>Dothideomycetes incertae sedis</taxon>
        <taxon>Botryosphaeriales</taxon>
        <taxon>Aplosporellaceae</taxon>
        <taxon>Aplosporella</taxon>
    </lineage>
</organism>
<comment type="similarity">
    <text evidence="2 9">Belongs to the cytochrome P450 family.</text>
</comment>
<keyword evidence="10" id="KW-1133">Transmembrane helix</keyword>
<reference evidence="11" key="1">
    <citation type="journal article" date="2020" name="Stud. Mycol.">
        <title>101 Dothideomycetes genomes: a test case for predicting lifestyles and emergence of pathogens.</title>
        <authorList>
            <person name="Haridas S."/>
            <person name="Albert R."/>
            <person name="Binder M."/>
            <person name="Bloem J."/>
            <person name="Labutti K."/>
            <person name="Salamov A."/>
            <person name="Andreopoulos B."/>
            <person name="Baker S."/>
            <person name="Barry K."/>
            <person name="Bills G."/>
            <person name="Bluhm B."/>
            <person name="Cannon C."/>
            <person name="Castanera R."/>
            <person name="Culley D."/>
            <person name="Daum C."/>
            <person name="Ezra D."/>
            <person name="Gonzalez J."/>
            <person name="Henrissat B."/>
            <person name="Kuo A."/>
            <person name="Liang C."/>
            <person name="Lipzen A."/>
            <person name="Lutzoni F."/>
            <person name="Magnuson J."/>
            <person name="Mondo S."/>
            <person name="Nolan M."/>
            <person name="Ohm R."/>
            <person name="Pangilinan J."/>
            <person name="Park H.-J."/>
            <person name="Ramirez L."/>
            <person name="Alfaro M."/>
            <person name="Sun H."/>
            <person name="Tritt A."/>
            <person name="Yoshinaga Y."/>
            <person name="Zwiers L.-H."/>
            <person name="Turgeon B."/>
            <person name="Goodwin S."/>
            <person name="Spatafora J."/>
            <person name="Crous P."/>
            <person name="Grigoriev I."/>
        </authorList>
    </citation>
    <scope>NUCLEOTIDE SEQUENCE</scope>
    <source>
        <strain evidence="11">CBS 121167</strain>
    </source>
</reference>
<dbReference type="PRINTS" id="PR01239">
    <property type="entry name" value="EP450IICYP52"/>
</dbReference>
<evidence type="ECO:0000313" key="12">
    <source>
        <dbReference type="Proteomes" id="UP000799438"/>
    </source>
</evidence>
<keyword evidence="5 9" id="KW-0560">Oxidoreductase</keyword>
<dbReference type="InterPro" id="IPR017972">
    <property type="entry name" value="Cyt_P450_CS"/>
</dbReference>
<evidence type="ECO:0000256" key="4">
    <source>
        <dbReference type="ARBA" id="ARBA00022723"/>
    </source>
</evidence>
<dbReference type="EMBL" id="ML995479">
    <property type="protein sequence ID" value="KAF2144836.1"/>
    <property type="molecule type" value="Genomic_DNA"/>
</dbReference>
<feature type="transmembrane region" description="Helical" evidence="10">
    <location>
        <begin position="6"/>
        <end position="27"/>
    </location>
</feature>
<dbReference type="PANTHER" id="PTHR24287">
    <property type="entry name" value="P450, PUTATIVE (EUROFUNG)-RELATED"/>
    <property type="match status" value="1"/>
</dbReference>
<sequence>MDCQNLVLIAPGVVVLYICAGLIVSSIEAHQFMRAKGCLPPAKVPQAERIIGYGLYKTIKSKQGKKTSLEEGLKRTLSSGYTASAVVMGQHVITTADPENIKAILATNFKDFGLGQRIDAFGPFLGSGIFTADGIQWQHSRALIRPSFTKAQLAQLETIETHIQNLLARIPTDGSTVDLQPLFFNFTLDSASEFLFGHSINSQLALEGSESQAFSRAFDMAQAHLLIRVRIGRFRALLRETKFRDACKIVHGFADKYIAQALERPPETAKLERYNLLNELVKETTDPTQLRNELLSVMLAARDTTASLLSSVFHALARNPRVWHKLREEVDALGGSLPDYTALKDMQYLKSVLNETLRLFPPVPVNIRYATTHTTLPCGGGADGKAPAFVPKGTMMHFSVYSIHRLPAVYGPNANDFFPERWAADAEGGPLRPGWAFVPFNGGPRICVGQQLALTEASYTIVRLMQTFRKIENCDPGPWREKLALVLTSSEGTKVALKL</sequence>
<keyword evidence="6 8" id="KW-0408">Iron</keyword>
<dbReference type="PANTHER" id="PTHR24287:SF1">
    <property type="entry name" value="P450, PUTATIVE (EUROFUNG)-RELATED"/>
    <property type="match status" value="1"/>
</dbReference>
<dbReference type="GO" id="GO:0020037">
    <property type="term" value="F:heme binding"/>
    <property type="evidence" value="ECO:0007669"/>
    <property type="project" value="InterPro"/>
</dbReference>
<keyword evidence="10" id="KW-0812">Transmembrane</keyword>
<dbReference type="Pfam" id="PF00067">
    <property type="entry name" value="p450"/>
    <property type="match status" value="1"/>
</dbReference>
<dbReference type="InterPro" id="IPR002402">
    <property type="entry name" value="Cyt_P450_E_grp-II"/>
</dbReference>
<evidence type="ECO:0000256" key="3">
    <source>
        <dbReference type="ARBA" id="ARBA00022617"/>
    </source>
</evidence>
<dbReference type="Proteomes" id="UP000799438">
    <property type="component" value="Unassembled WGS sequence"/>
</dbReference>
<dbReference type="InterPro" id="IPR047146">
    <property type="entry name" value="Cyt_P450_E_CYP52_fungi"/>
</dbReference>
<dbReference type="OrthoDB" id="1470350at2759"/>
<comment type="cofactor">
    <cofactor evidence="1 8">
        <name>heme</name>
        <dbReference type="ChEBI" id="CHEBI:30413"/>
    </cofactor>
</comment>
<accession>A0A6A6BLB2</accession>
<dbReference type="PRINTS" id="PR00464">
    <property type="entry name" value="EP450II"/>
</dbReference>
<evidence type="ECO:0000313" key="11">
    <source>
        <dbReference type="EMBL" id="KAF2144836.1"/>
    </source>
</evidence>
<feature type="binding site" description="axial binding residue" evidence="8">
    <location>
        <position position="447"/>
    </location>
    <ligand>
        <name>heme</name>
        <dbReference type="ChEBI" id="CHEBI:30413"/>
    </ligand>
    <ligandPart>
        <name>Fe</name>
        <dbReference type="ChEBI" id="CHEBI:18248"/>
    </ligandPart>
</feature>
<evidence type="ECO:0000256" key="5">
    <source>
        <dbReference type="ARBA" id="ARBA00023002"/>
    </source>
</evidence>
<dbReference type="GO" id="GO:0016712">
    <property type="term" value="F:oxidoreductase activity, acting on paired donors, with incorporation or reduction of molecular oxygen, reduced flavin or flavoprotein as one donor, and incorporation of one atom of oxygen"/>
    <property type="evidence" value="ECO:0007669"/>
    <property type="project" value="InterPro"/>
</dbReference>
<keyword evidence="3 8" id="KW-0349">Heme</keyword>